<comment type="caution">
    <text evidence="2">The sequence shown here is derived from an EMBL/GenBank/DDBJ whole genome shotgun (WGS) entry which is preliminary data.</text>
</comment>
<dbReference type="AlphaFoldDB" id="A0A427YX56"/>
<protein>
    <submittedName>
        <fullName evidence="2">Uncharacterized protein</fullName>
    </submittedName>
</protein>
<name>A0A427YX56_9TREE</name>
<organism evidence="2 3">
    <name type="scientific">Saitozyma podzolica</name>
    <dbReference type="NCBI Taxonomy" id="1890683"/>
    <lineage>
        <taxon>Eukaryota</taxon>
        <taxon>Fungi</taxon>
        <taxon>Dikarya</taxon>
        <taxon>Basidiomycota</taxon>
        <taxon>Agaricomycotina</taxon>
        <taxon>Tremellomycetes</taxon>
        <taxon>Tremellales</taxon>
        <taxon>Trimorphomycetaceae</taxon>
        <taxon>Saitozyma</taxon>
    </lineage>
</organism>
<dbReference type="OrthoDB" id="16434at2759"/>
<dbReference type="EMBL" id="RSCD01000001">
    <property type="protein sequence ID" value="RSH95668.1"/>
    <property type="molecule type" value="Genomic_DNA"/>
</dbReference>
<sequence length="171" mass="18589">MPRGHPLPHLLSLLPRSGRSALVRPTTWPETSFYQITRTKLKFRPTGSASASASASASGSTPSEGQESGAAMTGTEGGLKAHGKAWGLMFWDGKYTPPTSPLALPATEIRKALKRSWVSVDPSTLPASVQDELRKSTQRVKEGEEGRRRVIRERREARAGRLAERSAGERV</sequence>
<proteinExistence type="predicted"/>
<evidence type="ECO:0000256" key="1">
    <source>
        <dbReference type="SAM" id="MobiDB-lite"/>
    </source>
</evidence>
<evidence type="ECO:0000313" key="3">
    <source>
        <dbReference type="Proteomes" id="UP000279259"/>
    </source>
</evidence>
<keyword evidence="3" id="KW-1185">Reference proteome</keyword>
<accession>A0A427YX56</accession>
<feature type="region of interest" description="Disordered" evidence="1">
    <location>
        <begin position="45"/>
        <end position="78"/>
    </location>
</feature>
<gene>
    <name evidence="2" type="ORF">EHS25_000760</name>
</gene>
<feature type="region of interest" description="Disordered" evidence="1">
    <location>
        <begin position="124"/>
        <end position="147"/>
    </location>
</feature>
<evidence type="ECO:0000313" key="2">
    <source>
        <dbReference type="EMBL" id="RSH95668.1"/>
    </source>
</evidence>
<feature type="compositionally biased region" description="Basic and acidic residues" evidence="1">
    <location>
        <begin position="131"/>
        <end position="147"/>
    </location>
</feature>
<feature type="compositionally biased region" description="Low complexity" evidence="1">
    <location>
        <begin position="45"/>
        <end position="63"/>
    </location>
</feature>
<reference evidence="2 3" key="1">
    <citation type="submission" date="2018-11" db="EMBL/GenBank/DDBJ databases">
        <title>Genome sequence of Saitozyma podzolica DSM 27192.</title>
        <authorList>
            <person name="Aliyu H."/>
            <person name="Gorte O."/>
            <person name="Ochsenreither K."/>
        </authorList>
    </citation>
    <scope>NUCLEOTIDE SEQUENCE [LARGE SCALE GENOMIC DNA]</scope>
    <source>
        <strain evidence="2 3">DSM 27192</strain>
    </source>
</reference>
<dbReference type="Proteomes" id="UP000279259">
    <property type="component" value="Unassembled WGS sequence"/>
</dbReference>